<sequence>MNNEKSMRQNHKAKKDSNNSLPIFQANMETKIVAYVLHSLTTNV</sequence>
<dbReference type="AlphaFoldDB" id="A0A0A9G9T1"/>
<evidence type="ECO:0000313" key="2">
    <source>
        <dbReference type="EMBL" id="JAE17448.1"/>
    </source>
</evidence>
<proteinExistence type="predicted"/>
<evidence type="ECO:0000256" key="1">
    <source>
        <dbReference type="SAM" id="MobiDB-lite"/>
    </source>
</evidence>
<accession>A0A0A9G9T1</accession>
<feature type="region of interest" description="Disordered" evidence="1">
    <location>
        <begin position="1"/>
        <end position="21"/>
    </location>
</feature>
<dbReference type="EMBL" id="GBRH01180448">
    <property type="protein sequence ID" value="JAE17448.1"/>
    <property type="molecule type" value="Transcribed_RNA"/>
</dbReference>
<protein>
    <submittedName>
        <fullName evidence="2">Uncharacterized protein</fullName>
    </submittedName>
</protein>
<name>A0A0A9G9T1_ARUDO</name>
<reference evidence="2" key="2">
    <citation type="journal article" date="2015" name="Data Brief">
        <title>Shoot transcriptome of the giant reed, Arundo donax.</title>
        <authorList>
            <person name="Barrero R.A."/>
            <person name="Guerrero F.D."/>
            <person name="Moolhuijzen P."/>
            <person name="Goolsby J.A."/>
            <person name="Tidwell J."/>
            <person name="Bellgard S.E."/>
            <person name="Bellgard M.I."/>
        </authorList>
    </citation>
    <scope>NUCLEOTIDE SEQUENCE</scope>
    <source>
        <tissue evidence="2">Shoot tissue taken approximately 20 cm above the soil surface</tissue>
    </source>
</reference>
<reference evidence="2" key="1">
    <citation type="submission" date="2014-09" db="EMBL/GenBank/DDBJ databases">
        <authorList>
            <person name="Magalhaes I.L.F."/>
            <person name="Oliveira U."/>
            <person name="Santos F.R."/>
            <person name="Vidigal T.H.D.A."/>
            <person name="Brescovit A.D."/>
            <person name="Santos A.J."/>
        </authorList>
    </citation>
    <scope>NUCLEOTIDE SEQUENCE</scope>
    <source>
        <tissue evidence="2">Shoot tissue taken approximately 20 cm above the soil surface</tissue>
    </source>
</reference>
<organism evidence="2">
    <name type="scientific">Arundo donax</name>
    <name type="common">Giant reed</name>
    <name type="synonym">Donax arundinaceus</name>
    <dbReference type="NCBI Taxonomy" id="35708"/>
    <lineage>
        <taxon>Eukaryota</taxon>
        <taxon>Viridiplantae</taxon>
        <taxon>Streptophyta</taxon>
        <taxon>Embryophyta</taxon>
        <taxon>Tracheophyta</taxon>
        <taxon>Spermatophyta</taxon>
        <taxon>Magnoliopsida</taxon>
        <taxon>Liliopsida</taxon>
        <taxon>Poales</taxon>
        <taxon>Poaceae</taxon>
        <taxon>PACMAD clade</taxon>
        <taxon>Arundinoideae</taxon>
        <taxon>Arundineae</taxon>
        <taxon>Arundo</taxon>
    </lineage>
</organism>